<proteinExistence type="predicted"/>
<evidence type="ECO:0000313" key="1">
    <source>
        <dbReference type="EMBL" id="KFD61670.1"/>
    </source>
</evidence>
<protein>
    <submittedName>
        <fullName evidence="1">Uncharacterized protein</fullName>
    </submittedName>
</protein>
<accession>A0A085MWS4</accession>
<dbReference type="EMBL" id="KL367615">
    <property type="protein sequence ID" value="KFD61670.1"/>
    <property type="molecule type" value="Genomic_DNA"/>
</dbReference>
<sequence>MHYLTFCPNAFGSAAKRVLSRKLHLDSMHMTGDCSLRTRTLGNLTPINSQSTHVCTACSMKPPFTKGYTVTSSLNALLQLSIFVFHYADGEDFVLPEEGVHVIEKRQFFGRPYGMYGGYGGYPPYFRHPPFGW</sequence>
<dbReference type="Proteomes" id="UP000030758">
    <property type="component" value="Unassembled WGS sequence"/>
</dbReference>
<gene>
    <name evidence="1" type="ORF">M514_04740</name>
</gene>
<organism evidence="1">
    <name type="scientific">Trichuris suis</name>
    <name type="common">pig whipworm</name>
    <dbReference type="NCBI Taxonomy" id="68888"/>
    <lineage>
        <taxon>Eukaryota</taxon>
        <taxon>Metazoa</taxon>
        <taxon>Ecdysozoa</taxon>
        <taxon>Nematoda</taxon>
        <taxon>Enoplea</taxon>
        <taxon>Dorylaimia</taxon>
        <taxon>Trichinellida</taxon>
        <taxon>Trichuridae</taxon>
        <taxon>Trichuris</taxon>
    </lineage>
</organism>
<reference evidence="1" key="1">
    <citation type="journal article" date="2014" name="Nat. Genet.">
        <title>Genome and transcriptome of the porcine whipworm Trichuris suis.</title>
        <authorList>
            <person name="Jex A.R."/>
            <person name="Nejsum P."/>
            <person name="Schwarz E.M."/>
            <person name="Hu L."/>
            <person name="Young N.D."/>
            <person name="Hall R.S."/>
            <person name="Korhonen P.K."/>
            <person name="Liao S."/>
            <person name="Thamsborg S."/>
            <person name="Xia J."/>
            <person name="Xu P."/>
            <person name="Wang S."/>
            <person name="Scheerlinck J.P."/>
            <person name="Hofmann A."/>
            <person name="Sternberg P.W."/>
            <person name="Wang J."/>
            <person name="Gasser R.B."/>
        </authorList>
    </citation>
    <scope>NUCLEOTIDE SEQUENCE [LARGE SCALE GENOMIC DNA]</scope>
    <source>
        <strain evidence="1">DCEP-RM93F</strain>
    </source>
</reference>
<name>A0A085MWS4_9BILA</name>
<dbReference type="AlphaFoldDB" id="A0A085MWS4"/>